<proteinExistence type="predicted"/>
<evidence type="ECO:0000313" key="1">
    <source>
        <dbReference type="EMBL" id="ERT04897.1"/>
    </source>
</evidence>
<dbReference type="Proteomes" id="UP000017127">
    <property type="component" value="Unassembled WGS sequence"/>
</dbReference>
<reference evidence="1 2" key="1">
    <citation type="journal article" date="2013" name="Front. Microbiol.">
        <title>Comparative genomic analyses of the cyanobacterium, Lyngbya aestuarii BL J, a powerful hydrogen producer.</title>
        <authorList>
            <person name="Kothari A."/>
            <person name="Vaughn M."/>
            <person name="Garcia-Pichel F."/>
        </authorList>
    </citation>
    <scope>NUCLEOTIDE SEQUENCE [LARGE SCALE GENOMIC DNA]</scope>
    <source>
        <strain evidence="1 2">BL J</strain>
    </source>
</reference>
<protein>
    <submittedName>
        <fullName evidence="1">Uncharacterized protein</fullName>
    </submittedName>
</protein>
<dbReference type="RefSeq" id="WP_023068827.1">
    <property type="nucleotide sequence ID" value="NZ_AUZM01000075.1"/>
</dbReference>
<accession>U7QCI9</accession>
<dbReference type="EMBL" id="AUZM01000075">
    <property type="protein sequence ID" value="ERT04897.1"/>
    <property type="molecule type" value="Genomic_DNA"/>
</dbReference>
<keyword evidence="2" id="KW-1185">Reference proteome</keyword>
<sequence length="76" mass="8661">MTNSSSILPENESVAATPLLEEDSQIWQSLKQAIASSSGFQSWQLEQQLDSDGRRPMNLDRQVRTYLRETLETLAY</sequence>
<dbReference type="AlphaFoldDB" id="U7QCI9"/>
<comment type="caution">
    <text evidence="1">The sequence shown here is derived from an EMBL/GenBank/DDBJ whole genome shotgun (WGS) entry which is preliminary data.</text>
</comment>
<dbReference type="PATRIC" id="fig|1348334.3.peg.4966"/>
<evidence type="ECO:0000313" key="2">
    <source>
        <dbReference type="Proteomes" id="UP000017127"/>
    </source>
</evidence>
<name>U7QCI9_9CYAN</name>
<organism evidence="1 2">
    <name type="scientific">Lyngbya aestuarii BL J</name>
    <dbReference type="NCBI Taxonomy" id="1348334"/>
    <lineage>
        <taxon>Bacteria</taxon>
        <taxon>Bacillati</taxon>
        <taxon>Cyanobacteriota</taxon>
        <taxon>Cyanophyceae</taxon>
        <taxon>Oscillatoriophycideae</taxon>
        <taxon>Oscillatoriales</taxon>
        <taxon>Microcoleaceae</taxon>
        <taxon>Lyngbya</taxon>
    </lineage>
</organism>
<gene>
    <name evidence="1" type="ORF">M595_5154</name>
</gene>